<dbReference type="GO" id="GO:0006260">
    <property type="term" value="P:DNA replication"/>
    <property type="evidence" value="ECO:0007669"/>
    <property type="project" value="UniProtKB-KW"/>
</dbReference>
<dbReference type="EMBL" id="MT774394">
    <property type="protein sequence ID" value="QOR59889.1"/>
    <property type="molecule type" value="Genomic_DNA"/>
</dbReference>
<evidence type="ECO:0000256" key="2">
    <source>
        <dbReference type="ARBA" id="ARBA00007572"/>
    </source>
</evidence>
<comment type="similarity">
    <text evidence="2">Belongs to the ATP-dependent DNA ligase family.</text>
</comment>
<dbReference type="PROSITE" id="PS00333">
    <property type="entry name" value="DNA_LIGASE_A2"/>
    <property type="match status" value="1"/>
</dbReference>
<keyword evidence="6" id="KW-0227">DNA damage</keyword>
<dbReference type="GO" id="GO:0006310">
    <property type="term" value="P:DNA recombination"/>
    <property type="evidence" value="ECO:0007669"/>
    <property type="project" value="InterPro"/>
</dbReference>
<proteinExistence type="inferred from homology"/>
<dbReference type="Gene3D" id="3.30.470.30">
    <property type="entry name" value="DNA ligase/mRNA capping enzyme"/>
    <property type="match status" value="1"/>
</dbReference>
<dbReference type="GO" id="GO:0006281">
    <property type="term" value="P:DNA repair"/>
    <property type="evidence" value="ECO:0007669"/>
    <property type="project" value="UniProtKB-KW"/>
</dbReference>
<organism evidence="9 10">
    <name type="scientific">uncultured phage cr271_1</name>
    <dbReference type="NCBI Taxonomy" id="2772078"/>
    <lineage>
        <taxon>Viruses</taxon>
        <taxon>Duplodnaviria</taxon>
        <taxon>Heunggongvirae</taxon>
        <taxon>Uroviricota</taxon>
        <taxon>Caudoviricetes</taxon>
        <taxon>Crassvirales</taxon>
        <taxon>Intestiviridae</taxon>
        <taxon>Obtuvirinae</taxon>
        <taxon>Hacihdavirus</taxon>
        <taxon>Hacihdavirus animalis</taxon>
    </lineage>
</organism>
<evidence type="ECO:0000259" key="8">
    <source>
        <dbReference type="Pfam" id="PF01068"/>
    </source>
</evidence>
<evidence type="ECO:0000256" key="1">
    <source>
        <dbReference type="ARBA" id="ARBA00001968"/>
    </source>
</evidence>
<dbReference type="PANTHER" id="PTHR47810">
    <property type="entry name" value="DNA LIGASE"/>
    <property type="match status" value="1"/>
</dbReference>
<dbReference type="Proteomes" id="UP000593898">
    <property type="component" value="Segment"/>
</dbReference>
<keyword evidence="4 9" id="KW-0436">Ligase</keyword>
<keyword evidence="5" id="KW-0235">DNA replication</keyword>
<sequence>MILYKRNAQGKPIFWRIQDIGNNTIEVCYGLVGKEGRIETYNTHRKVADEIKSAINSKRKEGYKELKDLHDNAPEYIPEEASLYCYLLDYLPKDNTHADGRFIPMLCKTLEDNKPFTKHIYSGQWKINGERCIITAFKDDDLFQNIHLNYRSREGVDWTDKLRYLDEYLIPNISKTILDMMIEEGIGLDGELYLPGYTINDINSFIKNTELPQHYKLQYWMYDICIPDMSAIARYCTLEANFRRFIPQTMNKNLHLNHTERLILLPNYSVQDFSEAVHYRDEFIDMGFEGLVIRDDAASYQFGGKRNQAMMKFKRKEDGKFLIVDIIPEGKRTNLPKFVCKNDINDELFEVTLNKPQVEQEEILINKNKYIGKYLALVEYRERSGVKQVPFHSKIIELIKI</sequence>
<name>A0A7M1S1X8_9CAUD</name>
<evidence type="ECO:0000256" key="6">
    <source>
        <dbReference type="ARBA" id="ARBA00022763"/>
    </source>
</evidence>
<evidence type="ECO:0000256" key="4">
    <source>
        <dbReference type="ARBA" id="ARBA00022598"/>
    </source>
</evidence>
<evidence type="ECO:0000313" key="9">
    <source>
        <dbReference type="EMBL" id="QOR59889.1"/>
    </source>
</evidence>
<dbReference type="InterPro" id="IPR016059">
    <property type="entry name" value="DNA_ligase_ATP-dep_CS"/>
</dbReference>
<dbReference type="GeneID" id="65130505"/>
<dbReference type="Pfam" id="PF01068">
    <property type="entry name" value="DNA_ligase_A_M"/>
    <property type="match status" value="1"/>
</dbReference>
<feature type="domain" description="ATP-dependent DNA ligase family profile" evidence="8">
    <location>
        <begin position="104"/>
        <end position="314"/>
    </location>
</feature>
<reference evidence="9 10" key="1">
    <citation type="submission" date="2020-07" db="EMBL/GenBank/DDBJ databases">
        <title>Taxonomic proposal: Crassvirales, a new order of highly abundant and diverse bacterial viruses.</title>
        <authorList>
            <person name="Shkoporov A.N."/>
            <person name="Stockdale S.R."/>
            <person name="Guerin E."/>
            <person name="Ross R.P."/>
            <person name="Hill C."/>
        </authorList>
    </citation>
    <scope>NUCLEOTIDE SEQUENCE [LARGE SCALE GENOMIC DNA]</scope>
</reference>
<evidence type="ECO:0000256" key="5">
    <source>
        <dbReference type="ARBA" id="ARBA00022705"/>
    </source>
</evidence>
<protein>
    <recommendedName>
        <fullName evidence="3">DNA ligase</fullName>
    </recommendedName>
</protein>
<dbReference type="GO" id="GO:0003910">
    <property type="term" value="F:DNA ligase (ATP) activity"/>
    <property type="evidence" value="ECO:0007669"/>
    <property type="project" value="InterPro"/>
</dbReference>
<dbReference type="Gene3D" id="2.20.140.10">
    <property type="entry name" value="WGR domain"/>
    <property type="match status" value="1"/>
</dbReference>
<dbReference type="RefSeq" id="YP_010112047.1">
    <property type="nucleotide sequence ID" value="NC_055887.1"/>
</dbReference>
<dbReference type="InterPro" id="IPR012340">
    <property type="entry name" value="NA-bd_OB-fold"/>
</dbReference>
<dbReference type="InterPro" id="IPR050326">
    <property type="entry name" value="NAD_dep_DNA_ligaseB"/>
</dbReference>
<dbReference type="GO" id="GO:0005524">
    <property type="term" value="F:ATP binding"/>
    <property type="evidence" value="ECO:0007669"/>
    <property type="project" value="InterPro"/>
</dbReference>
<accession>A0A7M1S1X8</accession>
<dbReference type="InterPro" id="IPR012310">
    <property type="entry name" value="DNA_ligase_ATP-dep_cent"/>
</dbReference>
<dbReference type="SUPFAM" id="SSF50249">
    <property type="entry name" value="Nucleic acid-binding proteins"/>
    <property type="match status" value="1"/>
</dbReference>
<dbReference type="KEGG" id="vg:65130505"/>
<evidence type="ECO:0000256" key="7">
    <source>
        <dbReference type="ARBA" id="ARBA00023204"/>
    </source>
</evidence>
<keyword evidence="7" id="KW-0234">DNA repair</keyword>
<comment type="cofactor">
    <cofactor evidence="1">
        <name>a divalent metal cation</name>
        <dbReference type="ChEBI" id="CHEBI:60240"/>
    </cofactor>
</comment>
<evidence type="ECO:0000313" key="10">
    <source>
        <dbReference type="Proteomes" id="UP000593898"/>
    </source>
</evidence>
<evidence type="ECO:0000256" key="3">
    <source>
        <dbReference type="ARBA" id="ARBA00013308"/>
    </source>
</evidence>
<keyword evidence="10" id="KW-1185">Reference proteome</keyword>
<dbReference type="SUPFAM" id="SSF56091">
    <property type="entry name" value="DNA ligase/mRNA capping enzyme, catalytic domain"/>
    <property type="match status" value="1"/>
</dbReference>
<dbReference type="PANTHER" id="PTHR47810:SF1">
    <property type="entry name" value="DNA LIGASE B"/>
    <property type="match status" value="1"/>
</dbReference>